<comment type="caution">
    <text evidence="1">The sequence shown here is derived from an EMBL/GenBank/DDBJ whole genome shotgun (WGS) entry which is preliminary data.</text>
</comment>
<keyword evidence="2" id="KW-1185">Reference proteome</keyword>
<dbReference type="Gene3D" id="3.30.1120.10">
    <property type="match status" value="1"/>
</dbReference>
<evidence type="ECO:0000313" key="1">
    <source>
        <dbReference type="EMBL" id="MDI3320335.1"/>
    </source>
</evidence>
<name>A0ABT6RCS9_9BACT</name>
<sequence>MPLALYDLAHDPGEAYDVQTLYPDILQKLQSIAEQAREDLGDDLTNRVGRNVRKGCNSQ</sequence>
<protein>
    <recommendedName>
        <fullName evidence="3">Arylsulfatase</fullName>
    </recommendedName>
</protein>
<accession>A0ABT6RCS9</accession>
<dbReference type="InterPro" id="IPR017850">
    <property type="entry name" value="Alkaline_phosphatase_core_sf"/>
</dbReference>
<organism evidence="1 2">
    <name type="scientific">Pinibacter soli</name>
    <dbReference type="NCBI Taxonomy" id="3044211"/>
    <lineage>
        <taxon>Bacteria</taxon>
        <taxon>Pseudomonadati</taxon>
        <taxon>Bacteroidota</taxon>
        <taxon>Chitinophagia</taxon>
        <taxon>Chitinophagales</taxon>
        <taxon>Chitinophagaceae</taxon>
        <taxon>Pinibacter</taxon>
    </lineage>
</organism>
<evidence type="ECO:0000313" key="2">
    <source>
        <dbReference type="Proteomes" id="UP001226434"/>
    </source>
</evidence>
<proteinExistence type="predicted"/>
<gene>
    <name evidence="1" type="ORF">QJ048_11155</name>
</gene>
<dbReference type="Proteomes" id="UP001226434">
    <property type="component" value="Unassembled WGS sequence"/>
</dbReference>
<dbReference type="RefSeq" id="WP_282334432.1">
    <property type="nucleotide sequence ID" value="NZ_JASBRG010000007.1"/>
</dbReference>
<reference evidence="1 2" key="1">
    <citation type="submission" date="2023-05" db="EMBL/GenBank/DDBJ databases">
        <title>Genome sequence of Pinibacter sp. MAH-24.</title>
        <authorList>
            <person name="Huq M.A."/>
        </authorList>
    </citation>
    <scope>NUCLEOTIDE SEQUENCE [LARGE SCALE GENOMIC DNA]</scope>
    <source>
        <strain evidence="1 2">MAH-24</strain>
    </source>
</reference>
<dbReference type="SUPFAM" id="SSF53649">
    <property type="entry name" value="Alkaline phosphatase-like"/>
    <property type="match status" value="1"/>
</dbReference>
<evidence type="ECO:0008006" key="3">
    <source>
        <dbReference type="Google" id="ProtNLM"/>
    </source>
</evidence>
<dbReference type="EMBL" id="JASBRG010000007">
    <property type="protein sequence ID" value="MDI3320335.1"/>
    <property type="molecule type" value="Genomic_DNA"/>
</dbReference>